<keyword evidence="1" id="KW-1133">Transmembrane helix</keyword>
<feature type="transmembrane region" description="Helical" evidence="1">
    <location>
        <begin position="7"/>
        <end position="27"/>
    </location>
</feature>
<comment type="caution">
    <text evidence="2">The sequence shown here is derived from an EMBL/GenBank/DDBJ whole genome shotgun (WGS) entry which is preliminary data.</text>
</comment>
<evidence type="ECO:0000256" key="1">
    <source>
        <dbReference type="SAM" id="Phobius"/>
    </source>
</evidence>
<sequence>MLLLWEIASTTFLIITTIVITTTTILISTTPQLPLHPFGLSIPGKSILLDYPSWRPPYKDG</sequence>
<gene>
    <name evidence="2" type="ORF">RHGRI_014459</name>
</gene>
<name>A0AAV6K9T4_9ERIC</name>
<dbReference type="AlphaFoldDB" id="A0AAV6K9T4"/>
<dbReference type="EMBL" id="JACTNZ010000005">
    <property type="protein sequence ID" value="KAG5549092.1"/>
    <property type="molecule type" value="Genomic_DNA"/>
</dbReference>
<keyword evidence="3" id="KW-1185">Reference proteome</keyword>
<protein>
    <recommendedName>
        <fullName evidence="4">NADH dehydrogenase subunit 3</fullName>
    </recommendedName>
</protein>
<organism evidence="2 3">
    <name type="scientific">Rhododendron griersonianum</name>
    <dbReference type="NCBI Taxonomy" id="479676"/>
    <lineage>
        <taxon>Eukaryota</taxon>
        <taxon>Viridiplantae</taxon>
        <taxon>Streptophyta</taxon>
        <taxon>Embryophyta</taxon>
        <taxon>Tracheophyta</taxon>
        <taxon>Spermatophyta</taxon>
        <taxon>Magnoliopsida</taxon>
        <taxon>eudicotyledons</taxon>
        <taxon>Gunneridae</taxon>
        <taxon>Pentapetalae</taxon>
        <taxon>asterids</taxon>
        <taxon>Ericales</taxon>
        <taxon>Ericaceae</taxon>
        <taxon>Ericoideae</taxon>
        <taxon>Rhodoreae</taxon>
        <taxon>Rhododendron</taxon>
    </lineage>
</organism>
<proteinExistence type="predicted"/>
<accession>A0AAV6K9T4</accession>
<dbReference type="Proteomes" id="UP000823749">
    <property type="component" value="Chromosome 5"/>
</dbReference>
<keyword evidence="1" id="KW-0812">Transmembrane</keyword>
<keyword evidence="1" id="KW-0472">Membrane</keyword>
<evidence type="ECO:0000313" key="3">
    <source>
        <dbReference type="Proteomes" id="UP000823749"/>
    </source>
</evidence>
<evidence type="ECO:0008006" key="4">
    <source>
        <dbReference type="Google" id="ProtNLM"/>
    </source>
</evidence>
<evidence type="ECO:0000313" key="2">
    <source>
        <dbReference type="EMBL" id="KAG5549092.1"/>
    </source>
</evidence>
<reference evidence="2" key="1">
    <citation type="submission" date="2020-08" db="EMBL/GenBank/DDBJ databases">
        <title>Plant Genome Project.</title>
        <authorList>
            <person name="Zhang R.-G."/>
        </authorList>
    </citation>
    <scope>NUCLEOTIDE SEQUENCE</scope>
    <source>
        <strain evidence="2">WSP0</strain>
        <tissue evidence="2">Leaf</tissue>
    </source>
</reference>